<evidence type="ECO:0000256" key="10">
    <source>
        <dbReference type="ARBA" id="ARBA00031051"/>
    </source>
</evidence>
<dbReference type="SFLD" id="SFLDG01138">
    <property type="entry name" value="C1.6.2:_Deoxy-d-mannose-octulo"/>
    <property type="match status" value="1"/>
</dbReference>
<dbReference type="GO" id="GO:0046872">
    <property type="term" value="F:metal ion binding"/>
    <property type="evidence" value="ECO:0007669"/>
    <property type="project" value="UniProtKB-KW"/>
</dbReference>
<gene>
    <name evidence="12" type="ORF">METUNv1_00099</name>
</gene>
<dbReference type="EMBL" id="AFHG01000028">
    <property type="protein sequence ID" value="EGK73472.1"/>
    <property type="molecule type" value="Genomic_DNA"/>
</dbReference>
<comment type="subunit">
    <text evidence="4">Homotetramer.</text>
</comment>
<evidence type="ECO:0000256" key="4">
    <source>
        <dbReference type="ARBA" id="ARBA00011881"/>
    </source>
</evidence>
<dbReference type="SUPFAM" id="SSF56784">
    <property type="entry name" value="HAD-like"/>
    <property type="match status" value="1"/>
</dbReference>
<comment type="catalytic activity">
    <reaction evidence="1">
        <text>3-deoxy-alpha-D-manno-2-octulosonate-8-phosphate + H2O = 3-deoxy-alpha-D-manno-oct-2-ulosonate + phosphate</text>
        <dbReference type="Rhea" id="RHEA:11500"/>
        <dbReference type="ChEBI" id="CHEBI:15377"/>
        <dbReference type="ChEBI" id="CHEBI:43474"/>
        <dbReference type="ChEBI" id="CHEBI:85985"/>
        <dbReference type="ChEBI" id="CHEBI:85986"/>
        <dbReference type="EC" id="3.1.3.45"/>
    </reaction>
</comment>
<dbReference type="InterPro" id="IPR023214">
    <property type="entry name" value="HAD_sf"/>
</dbReference>
<dbReference type="STRING" id="1000565.METUNv1_00099"/>
<evidence type="ECO:0000256" key="1">
    <source>
        <dbReference type="ARBA" id="ARBA00000898"/>
    </source>
</evidence>
<dbReference type="GO" id="GO:0008781">
    <property type="term" value="F:N-acylneuraminate cytidylyltransferase activity"/>
    <property type="evidence" value="ECO:0007669"/>
    <property type="project" value="TreeGrafter"/>
</dbReference>
<feature type="binding site" evidence="11">
    <location>
        <position position="21"/>
    </location>
    <ligand>
        <name>substrate</name>
    </ligand>
</feature>
<feature type="binding site" evidence="11">
    <location>
        <position position="112"/>
    </location>
    <ligand>
        <name>Mg(2+)</name>
        <dbReference type="ChEBI" id="CHEBI:18420"/>
    </ligand>
</feature>
<dbReference type="eggNOG" id="COG1778">
    <property type="taxonomic scope" value="Bacteria"/>
</dbReference>
<dbReference type="Proteomes" id="UP000005019">
    <property type="component" value="Unassembled WGS sequence"/>
</dbReference>
<organism evidence="12 13">
    <name type="scientific">Methyloversatilis universalis (strain ATCC BAA-1314 / DSM 25237 / JCM 13912 / CCUG 52030 / FAM5)</name>
    <dbReference type="NCBI Taxonomy" id="1000565"/>
    <lineage>
        <taxon>Bacteria</taxon>
        <taxon>Pseudomonadati</taxon>
        <taxon>Pseudomonadota</taxon>
        <taxon>Betaproteobacteria</taxon>
        <taxon>Nitrosomonadales</taxon>
        <taxon>Sterolibacteriaceae</taxon>
        <taxon>Methyloversatilis</taxon>
    </lineage>
</organism>
<dbReference type="EC" id="3.1.3.45" evidence="5"/>
<name>F5R7J3_METUF</name>
<dbReference type="FunFam" id="3.40.50.1000:FF:000029">
    <property type="entry name" value="3-deoxy-D-manno-octulosonate 8-phosphate phosphatase KdsC"/>
    <property type="match status" value="1"/>
</dbReference>
<dbReference type="SFLD" id="SFLDG01136">
    <property type="entry name" value="C1.6:_Phosphoserine_Phosphatas"/>
    <property type="match status" value="1"/>
</dbReference>
<dbReference type="InterPro" id="IPR010023">
    <property type="entry name" value="KdsC_fam"/>
</dbReference>
<keyword evidence="8" id="KW-0378">Hydrolase</keyword>
<keyword evidence="7 11" id="KW-0479">Metal-binding</keyword>
<evidence type="ECO:0000256" key="11">
    <source>
        <dbReference type="PIRSR" id="PIRSR006118-2"/>
    </source>
</evidence>
<keyword evidence="13" id="KW-1185">Reference proteome</keyword>
<evidence type="ECO:0000256" key="3">
    <source>
        <dbReference type="ARBA" id="ARBA00005893"/>
    </source>
</evidence>
<comment type="caution">
    <text evidence="12">The sequence shown here is derived from an EMBL/GenBank/DDBJ whole genome shotgun (WGS) entry which is preliminary data.</text>
</comment>
<proteinExistence type="inferred from homology"/>
<dbReference type="InterPro" id="IPR050793">
    <property type="entry name" value="CMP-NeuNAc_synthase"/>
</dbReference>
<dbReference type="PIRSF" id="PIRSF006118">
    <property type="entry name" value="KDO8-P_Ptase"/>
    <property type="match status" value="1"/>
</dbReference>
<comment type="similarity">
    <text evidence="3">Belongs to the KdsC family.</text>
</comment>
<evidence type="ECO:0000256" key="8">
    <source>
        <dbReference type="ARBA" id="ARBA00022801"/>
    </source>
</evidence>
<keyword evidence="9 11" id="KW-0460">Magnesium</keyword>
<sequence>MSESTVLEAARRVRLMGFDVDGVMTDGTIWFGPEGDSLKGFNTLDGHGLKMLAGAGVEVVIISGRSSPAVRHRAANLGITTALLGVENKREAMRELAAARGLDMDECGYMGDDIVDLQVLRACGFSAAPANGHFFVRQHVAWVAEADGGRGAVREVCEYLLDARGALDDLLQDCLR</sequence>
<accession>F5R7J3</accession>
<dbReference type="OrthoDB" id="9805604at2"/>
<dbReference type="GO" id="GO:0019143">
    <property type="term" value="F:3-deoxy-manno-octulosonate-8-phosphatase activity"/>
    <property type="evidence" value="ECO:0007669"/>
    <property type="project" value="UniProtKB-EC"/>
</dbReference>
<evidence type="ECO:0000256" key="6">
    <source>
        <dbReference type="ARBA" id="ARBA00020092"/>
    </source>
</evidence>
<dbReference type="CDD" id="cd01630">
    <property type="entry name" value="HAD_KDO-like"/>
    <property type="match status" value="1"/>
</dbReference>
<dbReference type="InterPro" id="IPR036412">
    <property type="entry name" value="HAD-like_sf"/>
</dbReference>
<comment type="cofactor">
    <cofactor evidence="2 11">
        <name>Mg(2+)</name>
        <dbReference type="ChEBI" id="CHEBI:18420"/>
    </cofactor>
</comment>
<dbReference type="PANTHER" id="PTHR21485">
    <property type="entry name" value="HAD SUPERFAMILY MEMBERS CMAS AND KDSC"/>
    <property type="match status" value="1"/>
</dbReference>
<evidence type="ECO:0000313" key="12">
    <source>
        <dbReference type="EMBL" id="EGK73472.1"/>
    </source>
</evidence>
<dbReference type="SFLD" id="SFLDS00003">
    <property type="entry name" value="Haloacid_Dehalogenase"/>
    <property type="match status" value="1"/>
</dbReference>
<evidence type="ECO:0000256" key="7">
    <source>
        <dbReference type="ARBA" id="ARBA00022723"/>
    </source>
</evidence>
<dbReference type="PANTHER" id="PTHR21485:SF3">
    <property type="entry name" value="N-ACYLNEURAMINATE CYTIDYLYLTRANSFERASE"/>
    <property type="match status" value="1"/>
</dbReference>
<dbReference type="AlphaFoldDB" id="F5R7J3"/>
<feature type="binding site" evidence="11">
    <location>
        <position position="19"/>
    </location>
    <ligand>
        <name>Mg(2+)</name>
        <dbReference type="ChEBI" id="CHEBI:18420"/>
    </ligand>
</feature>
<evidence type="ECO:0000256" key="5">
    <source>
        <dbReference type="ARBA" id="ARBA00013066"/>
    </source>
</evidence>
<evidence type="ECO:0000256" key="2">
    <source>
        <dbReference type="ARBA" id="ARBA00001946"/>
    </source>
</evidence>
<reference evidence="12 13" key="1">
    <citation type="journal article" date="2011" name="J. Bacteriol.">
        <title>Genome sequence of Methyloversatilis universalis FAM5T, a methylotrophic representative of the order Rhodocyclales.</title>
        <authorList>
            <person name="Kittichotirat W."/>
            <person name="Good N.M."/>
            <person name="Hall R."/>
            <person name="Bringel F."/>
            <person name="Lajus A."/>
            <person name="Medigue C."/>
            <person name="Smalley N.E."/>
            <person name="Beck D."/>
            <person name="Bumgarner R."/>
            <person name="Vuilleumier S."/>
            <person name="Kalyuzhnaya M.G."/>
        </authorList>
    </citation>
    <scope>NUCLEOTIDE SEQUENCE [LARGE SCALE GENOMIC DNA]</scope>
    <source>
        <strain evidence="13">ATCC BAA-1314 / JCM 13912 / FAM5</strain>
    </source>
</reference>
<protein>
    <recommendedName>
        <fullName evidence="6">3-deoxy-D-manno-octulosonate 8-phosphate phosphatase KdsC</fullName>
        <ecNumber evidence="5">3.1.3.45</ecNumber>
    </recommendedName>
    <alternativeName>
        <fullName evidence="10">KDO 8-P phosphatase</fullName>
    </alternativeName>
</protein>
<dbReference type="NCBIfam" id="TIGR01670">
    <property type="entry name" value="KdsC-phosphatas"/>
    <property type="match status" value="1"/>
</dbReference>
<dbReference type="RefSeq" id="WP_008057739.1">
    <property type="nucleotide sequence ID" value="NZ_AFHG01000028.1"/>
</dbReference>
<evidence type="ECO:0000313" key="13">
    <source>
        <dbReference type="Proteomes" id="UP000005019"/>
    </source>
</evidence>
<evidence type="ECO:0000256" key="9">
    <source>
        <dbReference type="ARBA" id="ARBA00022842"/>
    </source>
</evidence>
<dbReference type="Gene3D" id="3.40.50.1000">
    <property type="entry name" value="HAD superfamily/HAD-like"/>
    <property type="match status" value="1"/>
</dbReference>